<dbReference type="InterPro" id="IPR005554">
    <property type="entry name" value="NOL6/Upt22"/>
</dbReference>
<evidence type="ECO:0000259" key="9">
    <source>
        <dbReference type="Pfam" id="PF17404"/>
    </source>
</evidence>
<comment type="caution">
    <text evidence="13">The sequence shown here is derived from an EMBL/GenBank/DDBJ whole genome shotgun (WGS) entry which is preliminary data.</text>
</comment>
<dbReference type="Gene3D" id="1.10.1410.10">
    <property type="match status" value="1"/>
</dbReference>
<dbReference type="GeneID" id="70134391"/>
<dbReference type="OrthoDB" id="10251401at2759"/>
<dbReference type="RefSeq" id="XP_045958030.1">
    <property type="nucleotide sequence ID" value="XM_046105500.1"/>
</dbReference>
<dbReference type="Pfam" id="PF17407">
    <property type="entry name" value="Nrap_D6"/>
    <property type="match status" value="1"/>
</dbReference>
<proteinExistence type="inferred from homology"/>
<dbReference type="EMBL" id="JAGPXC010000004">
    <property type="protein sequence ID" value="KAH6653760.1"/>
    <property type="molecule type" value="Genomic_DNA"/>
</dbReference>
<keyword evidence="5" id="KW-0690">Ribosome biogenesis</keyword>
<feature type="domain" description="Nrap protein" evidence="8">
    <location>
        <begin position="278"/>
        <end position="420"/>
    </location>
</feature>
<feature type="domain" description="Nrap protein" evidence="7">
    <location>
        <begin position="139"/>
        <end position="274"/>
    </location>
</feature>
<dbReference type="GO" id="GO:0032545">
    <property type="term" value="C:CURI complex"/>
    <property type="evidence" value="ECO:0007669"/>
    <property type="project" value="TreeGrafter"/>
</dbReference>
<comment type="subcellular location">
    <subcellularLocation>
        <location evidence="1 5">Nucleus</location>
        <location evidence="1 5">Nucleolus</location>
    </subcellularLocation>
</comment>
<feature type="domain" description="Nrap protein" evidence="9">
    <location>
        <begin position="425"/>
        <end position="572"/>
    </location>
</feature>
<dbReference type="InterPro" id="IPR035367">
    <property type="entry name" value="Nrap_D2"/>
</dbReference>
<accession>A0A9P8UKP5</accession>
<dbReference type="InterPro" id="IPR035370">
    <property type="entry name" value="Nrap_D5"/>
</dbReference>
<evidence type="ECO:0000313" key="13">
    <source>
        <dbReference type="EMBL" id="KAH6653760.1"/>
    </source>
</evidence>
<dbReference type="Pfam" id="PF17406">
    <property type="entry name" value="Nrap_D5"/>
    <property type="match status" value="1"/>
</dbReference>
<keyword evidence="3 5" id="KW-0694">RNA-binding</keyword>
<dbReference type="Pfam" id="PF17403">
    <property type="entry name" value="Nrap_D2"/>
    <property type="match status" value="1"/>
</dbReference>
<evidence type="ECO:0000259" key="7">
    <source>
        <dbReference type="Pfam" id="PF03813"/>
    </source>
</evidence>
<dbReference type="InterPro" id="IPR035368">
    <property type="entry name" value="Nrap_D3"/>
</dbReference>
<evidence type="ECO:0000259" key="10">
    <source>
        <dbReference type="Pfam" id="PF17405"/>
    </source>
</evidence>
<dbReference type="InterPro" id="IPR035369">
    <property type="entry name" value="Nrap_D4"/>
</dbReference>
<evidence type="ECO:0000259" key="8">
    <source>
        <dbReference type="Pfam" id="PF17403"/>
    </source>
</evidence>
<evidence type="ECO:0000256" key="3">
    <source>
        <dbReference type="ARBA" id="ARBA00022884"/>
    </source>
</evidence>
<feature type="compositionally biased region" description="Basic residues" evidence="6">
    <location>
        <begin position="1"/>
        <end position="12"/>
    </location>
</feature>
<dbReference type="PANTHER" id="PTHR17972">
    <property type="entry name" value="NUCLEOLAR RNA-ASSOCIATED PROTEIN"/>
    <property type="match status" value="1"/>
</dbReference>
<dbReference type="AlphaFoldDB" id="A0A9P8UKP5"/>
<dbReference type="GO" id="GO:0006409">
    <property type="term" value="P:tRNA export from nucleus"/>
    <property type="evidence" value="ECO:0007669"/>
    <property type="project" value="TreeGrafter"/>
</dbReference>
<evidence type="ECO:0000256" key="6">
    <source>
        <dbReference type="SAM" id="MobiDB-lite"/>
    </source>
</evidence>
<comment type="similarity">
    <text evidence="2 5">Belongs to the NRAP family.</text>
</comment>
<evidence type="ECO:0000313" key="14">
    <source>
        <dbReference type="Proteomes" id="UP000758603"/>
    </source>
</evidence>
<dbReference type="Pfam" id="PF17405">
    <property type="entry name" value="Nrap_D4"/>
    <property type="match status" value="1"/>
</dbReference>
<dbReference type="GO" id="GO:0032040">
    <property type="term" value="C:small-subunit processome"/>
    <property type="evidence" value="ECO:0007669"/>
    <property type="project" value="TreeGrafter"/>
</dbReference>
<evidence type="ECO:0000259" key="12">
    <source>
        <dbReference type="Pfam" id="PF17407"/>
    </source>
</evidence>
<dbReference type="Proteomes" id="UP000758603">
    <property type="component" value="Unassembled WGS sequence"/>
</dbReference>
<evidence type="ECO:0000256" key="1">
    <source>
        <dbReference type="ARBA" id="ARBA00004604"/>
    </source>
</evidence>
<evidence type="ECO:0000256" key="4">
    <source>
        <dbReference type="ARBA" id="ARBA00023242"/>
    </source>
</evidence>
<feature type="domain" description="Nrap protein" evidence="10">
    <location>
        <begin position="593"/>
        <end position="777"/>
    </location>
</feature>
<dbReference type="Pfam" id="PF03813">
    <property type="entry name" value="Nrap"/>
    <property type="match status" value="1"/>
</dbReference>
<organism evidence="13 14">
    <name type="scientific">Truncatella angustata</name>
    <dbReference type="NCBI Taxonomy" id="152316"/>
    <lineage>
        <taxon>Eukaryota</taxon>
        <taxon>Fungi</taxon>
        <taxon>Dikarya</taxon>
        <taxon>Ascomycota</taxon>
        <taxon>Pezizomycotina</taxon>
        <taxon>Sordariomycetes</taxon>
        <taxon>Xylariomycetidae</taxon>
        <taxon>Amphisphaeriales</taxon>
        <taxon>Sporocadaceae</taxon>
        <taxon>Truncatella</taxon>
    </lineage>
</organism>
<evidence type="ECO:0000256" key="5">
    <source>
        <dbReference type="RuleBase" id="RU364032"/>
    </source>
</evidence>
<dbReference type="GO" id="GO:0006364">
    <property type="term" value="P:rRNA processing"/>
    <property type="evidence" value="ECO:0007669"/>
    <property type="project" value="UniProtKB-KW"/>
</dbReference>
<gene>
    <name evidence="13" type="ORF">BKA67DRAFT_622712</name>
</gene>
<name>A0A9P8UKP5_9PEZI</name>
<evidence type="ECO:0000256" key="2">
    <source>
        <dbReference type="ARBA" id="ARBA00006674"/>
    </source>
</evidence>
<dbReference type="GO" id="GO:0034456">
    <property type="term" value="C:UTP-C complex"/>
    <property type="evidence" value="ECO:0007669"/>
    <property type="project" value="TreeGrafter"/>
</dbReference>
<sequence>MESSTAKRRKLGHGGTGPSLHVGIAPTSASSAFVEATQELVDQVRINNNAEAFDGANTTLKKFKDVIDALEPHDPELIGTLSSQFEKDDGNGKIKIPYPSPKPGKDSQYKLAFAKPVAVNVVGSYRLETMVKSQSEYNIDMIVVMPNSLFQEKDFRDRRYFLKRAYFLAKVTAGLRKAFDSTFNFVFDHLHGNNLLPVLLARPRGSKGDTKKKYAIRIIPCAQQDPETPFPASKTLPTSSTIKDSTTPTPYYNSTLRAESLFVPYFDLLNKTVKACAAYKDACVLGRTWLQQRGLNSTVSGGGFGHFEWAVLIALLLKSGGRKGEPVLSSSLNASQIFKATIQYLAAASFPKKPVIVGPQSNPGDVRQTGPVLFDAERMHNLLFKATSWSANFLQQQAKWSLASLKNDSLDQFDSLFIVKVDQLLQMFDLVVKVNLPAEKNIQTSADARGAAFYFGDKLHKVVKRALGDRSQLVHLFMPVHFTWATSTNPSGVSGHVLLGAVLDPSYATRKMDLGPSVEQKAEAAKYREFWGDVAELRRFQDGSIVESIEWDLDSTTSIPEQIIRHIAKKHLALKDDDFKFDGGNTFSTLARISHTDAPYFTAARQAFEALEKEIRDIEGLPLHVRQVAPVSAGLRYASVHPPTPTNRLPMDLIISFEASSKWTDNIAANQRLKMAFLLKLGEALTESNSEIKAHLGLEQVEHDSQNLAFLDVLYEGGFSFRLRLQSDVEENILAARLRNKQLERHIHVEAERSLAVYQRNYVNLPRHNQTLSTWCTRYPPLSDTIRILKHWFSCHKLASHFNEDLLELFALKAFLTPYPWQLPTSATTGFLRALQLLARWDWTDEPLIIEHSDTLLDRSSVVAQFHELRRQDPRMNRIVLFVATSHDASGTAYTQNGPSRVVANQMTKLARSACEFVKTKGVELDARALFQSSIKHYDFAIRLSSKVIKSILKDDGTRHSHFKNLHGGHGDSALPLIEHPAKILVDQLKTAYANALVFFHGGEDDNTIGVLFNPELSKRTRKVDLPCAYRPGSEEGSLEVDREAIIAEIARIGTDLVEKIEVKESN</sequence>
<feature type="domain" description="Nrap protein" evidence="11">
    <location>
        <begin position="779"/>
        <end position="932"/>
    </location>
</feature>
<feature type="region of interest" description="Disordered" evidence="6">
    <location>
        <begin position="1"/>
        <end position="24"/>
    </location>
</feature>
<dbReference type="Pfam" id="PF17404">
    <property type="entry name" value="Nrap_D3"/>
    <property type="match status" value="1"/>
</dbReference>
<dbReference type="InterPro" id="IPR035371">
    <property type="entry name" value="Nrap_D6"/>
</dbReference>
<reference evidence="13" key="1">
    <citation type="journal article" date="2021" name="Nat. Commun.">
        <title>Genetic determinants of endophytism in the Arabidopsis root mycobiome.</title>
        <authorList>
            <person name="Mesny F."/>
            <person name="Miyauchi S."/>
            <person name="Thiergart T."/>
            <person name="Pickel B."/>
            <person name="Atanasova L."/>
            <person name="Karlsson M."/>
            <person name="Huettel B."/>
            <person name="Barry K.W."/>
            <person name="Haridas S."/>
            <person name="Chen C."/>
            <person name="Bauer D."/>
            <person name="Andreopoulos W."/>
            <person name="Pangilinan J."/>
            <person name="LaButti K."/>
            <person name="Riley R."/>
            <person name="Lipzen A."/>
            <person name="Clum A."/>
            <person name="Drula E."/>
            <person name="Henrissat B."/>
            <person name="Kohler A."/>
            <person name="Grigoriev I.V."/>
            <person name="Martin F.M."/>
            <person name="Hacquard S."/>
        </authorList>
    </citation>
    <scope>NUCLEOTIDE SEQUENCE</scope>
    <source>
        <strain evidence="13">MPI-SDFR-AT-0073</strain>
    </source>
</reference>
<protein>
    <recommendedName>
        <fullName evidence="5">U3 small nucleolar RNA-associated protein 22</fullName>
    </recommendedName>
</protein>
<dbReference type="GO" id="GO:0003723">
    <property type="term" value="F:RNA binding"/>
    <property type="evidence" value="ECO:0007669"/>
    <property type="project" value="UniProtKB-KW"/>
</dbReference>
<feature type="domain" description="Nrap protein" evidence="12">
    <location>
        <begin position="936"/>
        <end position="1061"/>
    </location>
</feature>
<dbReference type="Gene3D" id="3.30.70.3030">
    <property type="match status" value="1"/>
</dbReference>
<keyword evidence="5" id="KW-0698">rRNA processing</keyword>
<keyword evidence="4 5" id="KW-0539">Nucleus</keyword>
<keyword evidence="5" id="KW-0687">Ribonucleoprotein</keyword>
<dbReference type="InterPro" id="IPR035082">
    <property type="entry name" value="Nrap_D1"/>
</dbReference>
<evidence type="ECO:0000259" key="11">
    <source>
        <dbReference type="Pfam" id="PF17406"/>
    </source>
</evidence>
<dbReference type="PANTHER" id="PTHR17972:SF0">
    <property type="entry name" value="NUCLEOLAR PROTEIN 6"/>
    <property type="match status" value="1"/>
</dbReference>
<keyword evidence="14" id="KW-1185">Reference proteome</keyword>